<name>A0A131ZZC6_SARSC</name>
<protein>
    <submittedName>
        <fullName evidence="1">Uncharacterized protein</fullName>
    </submittedName>
</protein>
<dbReference type="EMBL" id="JXLN01007028">
    <property type="protein sequence ID" value="KPM04011.1"/>
    <property type="molecule type" value="Genomic_DNA"/>
</dbReference>
<evidence type="ECO:0000313" key="1">
    <source>
        <dbReference type="EMBL" id="KPM04011.1"/>
    </source>
</evidence>
<organism evidence="1 2">
    <name type="scientific">Sarcoptes scabiei</name>
    <name type="common">Itch mite</name>
    <name type="synonym">Acarus scabiei</name>
    <dbReference type="NCBI Taxonomy" id="52283"/>
    <lineage>
        <taxon>Eukaryota</taxon>
        <taxon>Metazoa</taxon>
        <taxon>Ecdysozoa</taxon>
        <taxon>Arthropoda</taxon>
        <taxon>Chelicerata</taxon>
        <taxon>Arachnida</taxon>
        <taxon>Acari</taxon>
        <taxon>Acariformes</taxon>
        <taxon>Sarcoptiformes</taxon>
        <taxon>Astigmata</taxon>
        <taxon>Psoroptidia</taxon>
        <taxon>Sarcoptoidea</taxon>
        <taxon>Sarcoptidae</taxon>
        <taxon>Sarcoptinae</taxon>
        <taxon>Sarcoptes</taxon>
    </lineage>
</organism>
<evidence type="ECO:0000313" key="2">
    <source>
        <dbReference type="Proteomes" id="UP000616769"/>
    </source>
</evidence>
<dbReference type="Proteomes" id="UP000616769">
    <property type="component" value="Unassembled WGS sequence"/>
</dbReference>
<comment type="caution">
    <text evidence="1">The sequence shown here is derived from an EMBL/GenBank/DDBJ whole genome shotgun (WGS) entry which is preliminary data.</text>
</comment>
<proteinExistence type="predicted"/>
<dbReference type="OrthoDB" id="6351660at2759"/>
<sequence length="1314" mass="153867">MFDLKDVSLIEVKNLSEEETDAWCREILEYSINENDIKKSDLISLFQFCRALLKLKHLQTDVLVEELQTLEQRFEDAGKAEKDLENKKIIEKLTKQSSDLTNRLNSVINERDELKSIVETNRDSTIESEIDNDFPKDKDFTDKVKDSLQEKNVHIEKLLDKLYDSERINLDLAQELVKYRENYREMQNQCDSARIQCKNQEKQIEELEIIKETLMVDNKMKSEELLNLKKELLESQHSIEKYSNENSNNSRLLMEVEETRILLQTKDKEISQLNQIIQSFENNLNESNRIENELSRIENFMEIDEKHSVSQSKIDKIENTKIFKKISKQKNKIESQSNRIKELEIEINSKDEELALQRKRWSMLIDGEDGMKKLLEENSVLNRMIRFRDKKIDSLISQLNKHNLKPEDNCLLKENPNQSAIKPDTINQNGNMECIQKEIESQDELIALSVERDILKRQNDAFKIHLESVCNENLELQIGMKEILDQLRISVATSDLVLECPSLERVCCLLENRSISNLNSESGSDITQRILLKSELDYVRGQNEHLRIELKNLQSDFLSVIEEFTEDMLNNWTISQNDFTIVDNTQSSSSYDEFLEKVSDDSANIENKPISRLRKRKGIGKRFPVSMRKRPKFRARTSMKVHKSKIENENCDEKNHFEKSYNGINSFTQTECPTLELSILETSKKDFASQTEPSQLIELDQTKDSQPEKVSQPILSVSKISQNNSLENVNHQEVQTVIDSISKAIQTNDICIKPSDCERCQRYYANLKTIKNLIAKERKHFNLNERKHCEQIDSLRQNIKFLKKEYQIDIDAKNTELKDLRQKIWKLSIEKADSKENMLREHRMTSTKVKDENKMIENNFLQVNELKTNDKWESINQSEQGKIILETTIKCLQNCLQQKSEALEEYRSIVEHMKENFEEKYIKAETNLKDKTNNNEKSPIVQGKIEFQNGQVNRLENVCEKYFLKSETQQSDQLINLVRSTLAQLESVRSNGRDRIKQLETELRSKSESISQLESKNKNLIKELQAEKSHNKEIKRLSESQEIQIRDLNKKLDDLVRKNQQSIQAATVLKKKVDNSVFQESANLRVKITELNDEIRKLEMEKWNLEKRLTQEKQILKDRLNESAEKISSLLQQSIKFQEIIKKFDKKLKSNQQKPIIKCTKSSSTQTFEVSRSETHKLINSNNQNLMLERNNTIEKPSHRLENSYQPLIDGKVLELVQSDKNKQSINEYENFSKEIVIDPDYRQGALTSMNEILILGDESIESHKYSDKIRNSESSSSEEINSSDVECNECKIKFDLHRIEQDLIGMRLEHLFE</sequence>
<reference evidence="1 2" key="1">
    <citation type="journal article" date="2015" name="Parasit. Vectors">
        <title>Draft genome of the scabies mite.</title>
        <authorList>
            <person name="Rider S.D.Jr."/>
            <person name="Morgan M.S."/>
            <person name="Arlian L.G."/>
        </authorList>
    </citation>
    <scope>NUCLEOTIDE SEQUENCE [LARGE SCALE GENOMIC DNA]</scope>
    <source>
        <strain evidence="1">Arlian Lab</strain>
    </source>
</reference>
<gene>
    <name evidence="1" type="ORF">QR98_0024500</name>
</gene>
<dbReference type="VEuPathDB" id="VectorBase:SSCA010128"/>
<accession>A0A131ZZC6</accession>